<proteinExistence type="predicted"/>
<comment type="caution">
    <text evidence="1">The sequence shown here is derived from an EMBL/GenBank/DDBJ whole genome shotgun (WGS) entry which is preliminary data.</text>
</comment>
<accession>A0A5C6EI95</accession>
<keyword evidence="2" id="KW-1185">Reference proteome</keyword>
<dbReference type="Proteomes" id="UP000317977">
    <property type="component" value="Unassembled WGS sequence"/>
</dbReference>
<name>A0A5C6EI95_9BACT</name>
<dbReference type="AlphaFoldDB" id="A0A5C6EI95"/>
<evidence type="ECO:0008006" key="3">
    <source>
        <dbReference type="Google" id="ProtNLM"/>
    </source>
</evidence>
<dbReference type="OrthoDB" id="9794834at2"/>
<organism evidence="1 2">
    <name type="scientific">Rubripirellula reticaptiva</name>
    <dbReference type="NCBI Taxonomy" id="2528013"/>
    <lineage>
        <taxon>Bacteria</taxon>
        <taxon>Pseudomonadati</taxon>
        <taxon>Planctomycetota</taxon>
        <taxon>Planctomycetia</taxon>
        <taxon>Pirellulales</taxon>
        <taxon>Pirellulaceae</taxon>
        <taxon>Rubripirellula</taxon>
    </lineage>
</organism>
<reference evidence="1 2" key="1">
    <citation type="submission" date="2019-02" db="EMBL/GenBank/DDBJ databases">
        <title>Deep-cultivation of Planctomycetes and their phenomic and genomic characterization uncovers novel biology.</title>
        <authorList>
            <person name="Wiegand S."/>
            <person name="Jogler M."/>
            <person name="Boedeker C."/>
            <person name="Pinto D."/>
            <person name="Vollmers J."/>
            <person name="Rivas-Marin E."/>
            <person name="Kohn T."/>
            <person name="Peeters S.H."/>
            <person name="Heuer A."/>
            <person name="Rast P."/>
            <person name="Oberbeckmann S."/>
            <person name="Bunk B."/>
            <person name="Jeske O."/>
            <person name="Meyerdierks A."/>
            <person name="Storesund J.E."/>
            <person name="Kallscheuer N."/>
            <person name="Luecker S."/>
            <person name="Lage O.M."/>
            <person name="Pohl T."/>
            <person name="Merkel B.J."/>
            <person name="Hornburger P."/>
            <person name="Mueller R.-W."/>
            <person name="Bruemmer F."/>
            <person name="Labrenz M."/>
            <person name="Spormann A.M."/>
            <person name="Op Den Camp H."/>
            <person name="Overmann J."/>
            <person name="Amann R."/>
            <person name="Jetten M.S.M."/>
            <person name="Mascher T."/>
            <person name="Medema M.H."/>
            <person name="Devos D.P."/>
            <person name="Kaster A.-K."/>
            <person name="Ovreas L."/>
            <person name="Rohde M."/>
            <person name="Galperin M.Y."/>
            <person name="Jogler C."/>
        </authorList>
    </citation>
    <scope>NUCLEOTIDE SEQUENCE [LARGE SCALE GENOMIC DNA]</scope>
    <source>
        <strain evidence="1 2">Poly59</strain>
    </source>
</reference>
<dbReference type="RefSeq" id="WP_146535716.1">
    <property type="nucleotide sequence ID" value="NZ_SJPX01000004.1"/>
</dbReference>
<evidence type="ECO:0000313" key="2">
    <source>
        <dbReference type="Proteomes" id="UP000317977"/>
    </source>
</evidence>
<evidence type="ECO:0000313" key="1">
    <source>
        <dbReference type="EMBL" id="TWU49463.1"/>
    </source>
</evidence>
<protein>
    <recommendedName>
        <fullName evidence="3">IrrE N-terminal-like domain-containing protein</fullName>
    </recommendedName>
</protein>
<dbReference type="EMBL" id="SJPX01000004">
    <property type="protein sequence ID" value="TWU49463.1"/>
    <property type="molecule type" value="Genomic_DNA"/>
</dbReference>
<sequence>MPKPDDSALSERQRQRIRQEAFKALTQADAIGVFPTPIDRIMAVSKVELAREDLADETLLRSFRSRAKGAIKRAVEKIRGVVDIVARIVYLDQALHKAQLPFLKLHETAHAVLPWQKDLYAVTEDCGMTLDPEIAEAFEREASNFATEVMFQGDAFQSEAADYKFGIRAPLGLAKTYGSSVYMAVRRYVSTHHRACGVLVLEMPEVDQEFGFRCELRRFVSSPSFDTQFGSLYWPGFFTPSDEVGAAVPATGKRMSGIRKIGLVDRNGATHECVAEAFTTTKQVFILIHSQKTLTTTRVIAIM</sequence>
<gene>
    <name evidence="1" type="ORF">Poly59_40780</name>
</gene>